<protein>
    <submittedName>
        <fullName evidence="2">Reverse transcriptase</fullName>
    </submittedName>
</protein>
<dbReference type="Pfam" id="PF00078">
    <property type="entry name" value="RVT_1"/>
    <property type="match status" value="1"/>
</dbReference>
<dbReference type="Proteomes" id="UP000762676">
    <property type="component" value="Unassembled WGS sequence"/>
</dbReference>
<keyword evidence="2" id="KW-0695">RNA-directed DNA polymerase</keyword>
<dbReference type="PANTHER" id="PTHR19446">
    <property type="entry name" value="REVERSE TRANSCRIPTASES"/>
    <property type="match status" value="1"/>
</dbReference>
<gene>
    <name evidence="2" type="ORF">ElyMa_002130200</name>
</gene>
<feature type="domain" description="Reverse transcriptase" evidence="1">
    <location>
        <begin position="148"/>
        <end position="235"/>
    </location>
</feature>
<evidence type="ECO:0000259" key="1">
    <source>
        <dbReference type="Pfam" id="PF00078"/>
    </source>
</evidence>
<dbReference type="InterPro" id="IPR000477">
    <property type="entry name" value="RT_dom"/>
</dbReference>
<comment type="caution">
    <text evidence="2">The sequence shown here is derived from an EMBL/GenBank/DDBJ whole genome shotgun (WGS) entry which is preliminary data.</text>
</comment>
<name>A0AAV4FJI5_9GAST</name>
<sequence length="429" mass="47461">MAEVNINNPGGENHVGDISLEGFNNPKIHSFVKHGPKNLIGTVYPGETLQFLTVVETNSSIDLKIWKRSISRGVCQANIHIPNADALHTLDKDVDSMYPDNNDQLQDQTEKKLVCPVVVTYKGSSSKSNQCVSDLDLDLNLDSCDFKKVIKSIVHENQSGFISGRKICSHIRLLDDITKYADTENAEGLVVSVDYKKAFDSVHKEAILAALKKFNFGPNFTKYIETILSNTESAIKNGEVAVFDSHSKKIVPLAESEIFYDDSDQEEIEAASHKLDEEWKTQQTGLSLAQPNKTRIPVAHSEFFDVVSDEEETEAGGYKLASKGMLNKDETVIPSVLPDSSRHQKSSEVKENLAKVSSSSCSLQEKKVIKTLQVQKPPDLQVRHSMAGQKQLVILTVSNNAEKQMVIKSIHMLCSPPPLHGNNVAYEQG</sequence>
<keyword evidence="2" id="KW-0808">Transferase</keyword>
<accession>A0AAV4FJI5</accession>
<organism evidence="2 3">
    <name type="scientific">Elysia marginata</name>
    <dbReference type="NCBI Taxonomy" id="1093978"/>
    <lineage>
        <taxon>Eukaryota</taxon>
        <taxon>Metazoa</taxon>
        <taxon>Spiralia</taxon>
        <taxon>Lophotrochozoa</taxon>
        <taxon>Mollusca</taxon>
        <taxon>Gastropoda</taxon>
        <taxon>Heterobranchia</taxon>
        <taxon>Euthyneura</taxon>
        <taxon>Panpulmonata</taxon>
        <taxon>Sacoglossa</taxon>
        <taxon>Placobranchoidea</taxon>
        <taxon>Plakobranchidae</taxon>
        <taxon>Elysia</taxon>
    </lineage>
</organism>
<keyword evidence="2" id="KW-0548">Nucleotidyltransferase</keyword>
<dbReference type="EMBL" id="BMAT01004416">
    <property type="protein sequence ID" value="GFR73106.1"/>
    <property type="molecule type" value="Genomic_DNA"/>
</dbReference>
<evidence type="ECO:0000313" key="2">
    <source>
        <dbReference type="EMBL" id="GFR73106.1"/>
    </source>
</evidence>
<proteinExistence type="predicted"/>
<dbReference type="AlphaFoldDB" id="A0AAV4FJI5"/>
<keyword evidence="3" id="KW-1185">Reference proteome</keyword>
<dbReference type="GO" id="GO:0003964">
    <property type="term" value="F:RNA-directed DNA polymerase activity"/>
    <property type="evidence" value="ECO:0007669"/>
    <property type="project" value="UniProtKB-KW"/>
</dbReference>
<reference evidence="2 3" key="1">
    <citation type="journal article" date="2021" name="Elife">
        <title>Chloroplast acquisition without the gene transfer in kleptoplastic sea slugs, Plakobranchus ocellatus.</title>
        <authorList>
            <person name="Maeda T."/>
            <person name="Takahashi S."/>
            <person name="Yoshida T."/>
            <person name="Shimamura S."/>
            <person name="Takaki Y."/>
            <person name="Nagai Y."/>
            <person name="Toyoda A."/>
            <person name="Suzuki Y."/>
            <person name="Arimoto A."/>
            <person name="Ishii H."/>
            <person name="Satoh N."/>
            <person name="Nishiyama T."/>
            <person name="Hasebe M."/>
            <person name="Maruyama T."/>
            <person name="Minagawa J."/>
            <person name="Obokata J."/>
            <person name="Shigenobu S."/>
        </authorList>
    </citation>
    <scope>NUCLEOTIDE SEQUENCE [LARGE SCALE GENOMIC DNA]</scope>
</reference>
<evidence type="ECO:0000313" key="3">
    <source>
        <dbReference type="Proteomes" id="UP000762676"/>
    </source>
</evidence>